<evidence type="ECO:0000313" key="2">
    <source>
        <dbReference type="EMBL" id="KAF9509980.1"/>
    </source>
</evidence>
<accession>A0A9P6DTV7</accession>
<dbReference type="SUPFAM" id="SSF50494">
    <property type="entry name" value="Trypsin-like serine proteases"/>
    <property type="match status" value="1"/>
</dbReference>
<feature type="region of interest" description="Disordered" evidence="1">
    <location>
        <begin position="273"/>
        <end position="295"/>
    </location>
</feature>
<reference evidence="2" key="1">
    <citation type="journal article" date="2020" name="Nat. Commun.">
        <title>Large-scale genome sequencing of mycorrhizal fungi provides insights into the early evolution of symbiotic traits.</title>
        <authorList>
            <person name="Miyauchi S."/>
            <person name="Kiss E."/>
            <person name="Kuo A."/>
            <person name="Drula E."/>
            <person name="Kohler A."/>
            <person name="Sanchez-Garcia M."/>
            <person name="Morin E."/>
            <person name="Andreopoulos B."/>
            <person name="Barry K.W."/>
            <person name="Bonito G."/>
            <person name="Buee M."/>
            <person name="Carver A."/>
            <person name="Chen C."/>
            <person name="Cichocki N."/>
            <person name="Clum A."/>
            <person name="Culley D."/>
            <person name="Crous P.W."/>
            <person name="Fauchery L."/>
            <person name="Girlanda M."/>
            <person name="Hayes R.D."/>
            <person name="Keri Z."/>
            <person name="LaButti K."/>
            <person name="Lipzen A."/>
            <person name="Lombard V."/>
            <person name="Magnuson J."/>
            <person name="Maillard F."/>
            <person name="Murat C."/>
            <person name="Nolan M."/>
            <person name="Ohm R.A."/>
            <person name="Pangilinan J."/>
            <person name="Pereira M.F."/>
            <person name="Perotto S."/>
            <person name="Peter M."/>
            <person name="Pfister S."/>
            <person name="Riley R."/>
            <person name="Sitrit Y."/>
            <person name="Stielow J.B."/>
            <person name="Szollosi G."/>
            <person name="Zifcakova L."/>
            <person name="Stursova M."/>
            <person name="Spatafora J.W."/>
            <person name="Tedersoo L."/>
            <person name="Vaario L.M."/>
            <person name="Yamada A."/>
            <person name="Yan M."/>
            <person name="Wang P."/>
            <person name="Xu J."/>
            <person name="Bruns T."/>
            <person name="Baldrian P."/>
            <person name="Vilgalys R."/>
            <person name="Dunand C."/>
            <person name="Henrissat B."/>
            <person name="Grigoriev I.V."/>
            <person name="Hibbett D."/>
            <person name="Nagy L.G."/>
            <person name="Martin F.M."/>
        </authorList>
    </citation>
    <scope>NUCLEOTIDE SEQUENCE</scope>
    <source>
        <strain evidence="2">UP504</strain>
    </source>
</reference>
<proteinExistence type="predicted"/>
<evidence type="ECO:0000256" key="1">
    <source>
        <dbReference type="SAM" id="MobiDB-lite"/>
    </source>
</evidence>
<comment type="caution">
    <text evidence="2">The sequence shown here is derived from an EMBL/GenBank/DDBJ whole genome shotgun (WGS) entry which is preliminary data.</text>
</comment>
<dbReference type="AlphaFoldDB" id="A0A9P6DTV7"/>
<gene>
    <name evidence="2" type="ORF">BS47DRAFT_1364881</name>
</gene>
<keyword evidence="3" id="KW-1185">Reference proteome</keyword>
<organism evidence="2 3">
    <name type="scientific">Hydnum rufescens UP504</name>
    <dbReference type="NCBI Taxonomy" id="1448309"/>
    <lineage>
        <taxon>Eukaryota</taxon>
        <taxon>Fungi</taxon>
        <taxon>Dikarya</taxon>
        <taxon>Basidiomycota</taxon>
        <taxon>Agaricomycotina</taxon>
        <taxon>Agaricomycetes</taxon>
        <taxon>Cantharellales</taxon>
        <taxon>Hydnaceae</taxon>
        <taxon>Hydnum</taxon>
    </lineage>
</organism>
<dbReference type="InterPro" id="IPR009003">
    <property type="entry name" value="Peptidase_S1_PA"/>
</dbReference>
<name>A0A9P6DTV7_9AGAM</name>
<sequence length="524" mass="57438">MRVAREDAWGPPSFPTEINLLNDDSASSPSPQYVSKAEGVFYYSGLPSGPKLVYRTGTTPWIRPTGLEAYRELKELRPVFGHKLNTVWKELGREVYDFLDSVGVLWTTIDVVRFIKVGQGEVVGPVVLWIGVAPESLCSEDAHTAAHSCLDLLKKFDITDVEVEFRESMYSRSAGPSLLKPVSSFDPIVDVCGPLTPALGLSIAAQASFHGEGTGGSTSPKAATARKMPRHNVLLLGTKAFDNLVKSIKIKIAGHSIMAEYYNEWIEKLQEREAGDDGDDTTKATRERKQVQESLDKANEGMEALDKFHDEVKENWRLSQRILGHIVCSPPLTLGAGKERFTEDYAVVELDSSKIEKAFRGNVIDLGTKIPLVEFTSRTYGRADATTIFKYPVGRLLKLQGLIQENEMNNPDILGPTNGSASGVTIGCATGIFSFVREYFNNGTHQTSMEWAILPYDHKSGAFSASGDSGSIIVDRQGRFGGLLTGGAGKRDSLDITYATPLFWLLPRIKANGFPDAYLYPATA</sequence>
<evidence type="ECO:0000313" key="3">
    <source>
        <dbReference type="Proteomes" id="UP000886523"/>
    </source>
</evidence>
<dbReference type="Proteomes" id="UP000886523">
    <property type="component" value="Unassembled WGS sequence"/>
</dbReference>
<protein>
    <submittedName>
        <fullName evidence="2">Uncharacterized protein</fullName>
    </submittedName>
</protein>
<dbReference type="OrthoDB" id="5424209at2759"/>
<dbReference type="EMBL" id="MU129025">
    <property type="protein sequence ID" value="KAF9509980.1"/>
    <property type="molecule type" value="Genomic_DNA"/>
</dbReference>